<proteinExistence type="predicted"/>
<name>A0ABS3UFD6_9ACTN</name>
<evidence type="ECO:0000313" key="2">
    <source>
        <dbReference type="EMBL" id="MBO3737488.1"/>
    </source>
</evidence>
<sequence length="345" mass="36597">MRALPHRVVAEHGDRDDRPGDRVSVVFITGANGFIARALAARLRARGDTVTGVDLHADEATGVIAGDVGDEGDWQDAVAGADLVVHTAAVVSNAVGMDEQWRVNVAGTRHVLDAAVRAGATRFVQFSSIRAFSDLGFPDGVSEDHPVRTDGNPYVDTKIAGEQVVLQAHAEGRIAVTVVRPGDVYGPGSRPWTILPVELIRKNRFLLPAGGNGVFSPVYIDDLVDGVLLAAGKPEAAGQVFTLTGGAGVPCREFFGHYYRMLGKRGPIVAPTPVAVAVAGLMGAAIRLATGPTEVNATSMRYFARTGTYSIDKARRLLGYQPRVDLSEGMARTGRWLREQGLVPA</sequence>
<comment type="caution">
    <text evidence="2">The sequence shown here is derived from an EMBL/GenBank/DDBJ whole genome shotgun (WGS) entry which is preliminary data.</text>
</comment>
<feature type="domain" description="NAD-dependent epimerase/dehydratase" evidence="1">
    <location>
        <begin position="26"/>
        <end position="237"/>
    </location>
</feature>
<dbReference type="InterPro" id="IPR001509">
    <property type="entry name" value="Epimerase_deHydtase"/>
</dbReference>
<protein>
    <submittedName>
        <fullName evidence="2">NAD-dependent epimerase/dehydratase family protein</fullName>
    </submittedName>
</protein>
<evidence type="ECO:0000259" key="1">
    <source>
        <dbReference type="Pfam" id="PF01370"/>
    </source>
</evidence>
<organism evidence="2 3">
    <name type="scientific">Actinoplanes flavus</name>
    <dbReference type="NCBI Taxonomy" id="2820290"/>
    <lineage>
        <taxon>Bacteria</taxon>
        <taxon>Bacillati</taxon>
        <taxon>Actinomycetota</taxon>
        <taxon>Actinomycetes</taxon>
        <taxon>Micromonosporales</taxon>
        <taxon>Micromonosporaceae</taxon>
        <taxon>Actinoplanes</taxon>
    </lineage>
</organism>
<dbReference type="Proteomes" id="UP000679690">
    <property type="component" value="Unassembled WGS sequence"/>
</dbReference>
<dbReference type="Pfam" id="PF01370">
    <property type="entry name" value="Epimerase"/>
    <property type="match status" value="1"/>
</dbReference>
<dbReference type="Gene3D" id="3.40.50.720">
    <property type="entry name" value="NAD(P)-binding Rossmann-like Domain"/>
    <property type="match status" value="1"/>
</dbReference>
<dbReference type="SUPFAM" id="SSF51735">
    <property type="entry name" value="NAD(P)-binding Rossmann-fold domains"/>
    <property type="match status" value="1"/>
</dbReference>
<dbReference type="PANTHER" id="PTHR48079">
    <property type="entry name" value="PROTEIN YEEZ"/>
    <property type="match status" value="1"/>
</dbReference>
<dbReference type="InterPro" id="IPR036291">
    <property type="entry name" value="NAD(P)-bd_dom_sf"/>
</dbReference>
<keyword evidence="3" id="KW-1185">Reference proteome</keyword>
<accession>A0ABS3UFD6</accession>
<dbReference type="PANTHER" id="PTHR48079:SF6">
    <property type="entry name" value="NAD(P)-BINDING DOMAIN-CONTAINING PROTEIN-RELATED"/>
    <property type="match status" value="1"/>
</dbReference>
<dbReference type="EMBL" id="JAGFNS010000004">
    <property type="protein sequence ID" value="MBO3737488.1"/>
    <property type="molecule type" value="Genomic_DNA"/>
</dbReference>
<evidence type="ECO:0000313" key="3">
    <source>
        <dbReference type="Proteomes" id="UP000679690"/>
    </source>
</evidence>
<dbReference type="InterPro" id="IPR051783">
    <property type="entry name" value="NAD(P)-dependent_oxidoreduct"/>
</dbReference>
<gene>
    <name evidence="2" type="ORF">J5X75_08130</name>
</gene>
<reference evidence="2 3" key="1">
    <citation type="submission" date="2021-03" db="EMBL/GenBank/DDBJ databases">
        <title>Actinoplanes flavus sp. nov., a novel actinomycete isolated from Coconut Palm rhizosphere soil.</title>
        <authorList>
            <person name="Luo X."/>
        </authorList>
    </citation>
    <scope>NUCLEOTIDE SEQUENCE [LARGE SCALE GENOMIC DNA]</scope>
    <source>
        <strain evidence="2 3">NEAU-H7</strain>
    </source>
</reference>